<dbReference type="Pfam" id="PF00126">
    <property type="entry name" value="HTH_1"/>
    <property type="match status" value="1"/>
</dbReference>
<dbReference type="EMBL" id="PDJC01000001">
    <property type="protein sequence ID" value="PFG17308.1"/>
    <property type="molecule type" value="Genomic_DNA"/>
</dbReference>
<dbReference type="AlphaFoldDB" id="A0A2A9CSF4"/>
<comment type="caution">
    <text evidence="6">The sequence shown here is derived from an EMBL/GenBank/DDBJ whole genome shotgun (WGS) entry which is preliminary data.</text>
</comment>
<dbReference type="SUPFAM" id="SSF46785">
    <property type="entry name" value="Winged helix' DNA-binding domain"/>
    <property type="match status" value="1"/>
</dbReference>
<dbReference type="RefSeq" id="WP_098460749.1">
    <property type="nucleotide sequence ID" value="NZ_PDJC01000001.1"/>
</dbReference>
<dbReference type="InterPro" id="IPR000847">
    <property type="entry name" value="LysR_HTH_N"/>
</dbReference>
<feature type="domain" description="HTH lysR-type" evidence="5">
    <location>
        <begin position="7"/>
        <end position="64"/>
    </location>
</feature>
<evidence type="ECO:0000256" key="3">
    <source>
        <dbReference type="ARBA" id="ARBA00023125"/>
    </source>
</evidence>
<dbReference type="OrthoDB" id="3673085at2"/>
<gene>
    <name evidence="6" type="ORF">ATK74_1875</name>
</gene>
<comment type="similarity">
    <text evidence="1">Belongs to the LysR transcriptional regulatory family.</text>
</comment>
<dbReference type="PRINTS" id="PR00039">
    <property type="entry name" value="HTHLYSR"/>
</dbReference>
<dbReference type="Gene3D" id="3.40.190.10">
    <property type="entry name" value="Periplasmic binding protein-like II"/>
    <property type="match status" value="2"/>
</dbReference>
<keyword evidence="7" id="KW-1185">Reference proteome</keyword>
<dbReference type="FunFam" id="1.10.10.10:FF:000001">
    <property type="entry name" value="LysR family transcriptional regulator"/>
    <property type="match status" value="1"/>
</dbReference>
<dbReference type="PANTHER" id="PTHR30346">
    <property type="entry name" value="TRANSCRIPTIONAL DUAL REGULATOR HCAR-RELATED"/>
    <property type="match status" value="1"/>
</dbReference>
<evidence type="ECO:0000256" key="2">
    <source>
        <dbReference type="ARBA" id="ARBA00023015"/>
    </source>
</evidence>
<evidence type="ECO:0000259" key="5">
    <source>
        <dbReference type="PROSITE" id="PS50931"/>
    </source>
</evidence>
<dbReference type="InterPro" id="IPR005119">
    <property type="entry name" value="LysR_subst-bd"/>
</dbReference>
<proteinExistence type="inferred from homology"/>
<name>A0A2A9CSF4_9ACTN</name>
<dbReference type="GO" id="GO:0003677">
    <property type="term" value="F:DNA binding"/>
    <property type="evidence" value="ECO:0007669"/>
    <property type="project" value="UniProtKB-KW"/>
</dbReference>
<sequence length="310" mass="31993">MSWTSRLDVHTVRIVRAVAEAGSITAAAAALGYSQPALSQHLQRAEHRLGLPLLLRTGRTVRLTEAGRVLVRHAGPILAALQAAEDELGQLADRSTGTVRLAGFPSASSTIVPLLIARIAQRHPGLRLIYTEAEPPEALALLADGAVDVALTFAYPGDPADPHAELSGIEVVPLFDDPSVVVLPSRHRLSGSGSVGLAALAQDDWIGGCPLCRGHLLAACAALGFSPKIAHATDNSVAVLGLVAAGVGVALQPELALEPLELPSGTSAHRLDQASDRQVRAVHLSGAQAVPAVATTLSALGELTAARRTV</sequence>
<dbReference type="SUPFAM" id="SSF53850">
    <property type="entry name" value="Periplasmic binding protein-like II"/>
    <property type="match status" value="1"/>
</dbReference>
<evidence type="ECO:0000256" key="1">
    <source>
        <dbReference type="ARBA" id="ARBA00009437"/>
    </source>
</evidence>
<evidence type="ECO:0000256" key="4">
    <source>
        <dbReference type="ARBA" id="ARBA00023163"/>
    </source>
</evidence>
<dbReference type="InterPro" id="IPR036390">
    <property type="entry name" value="WH_DNA-bd_sf"/>
</dbReference>
<dbReference type="InterPro" id="IPR036388">
    <property type="entry name" value="WH-like_DNA-bd_sf"/>
</dbReference>
<dbReference type="GO" id="GO:0003700">
    <property type="term" value="F:DNA-binding transcription factor activity"/>
    <property type="evidence" value="ECO:0007669"/>
    <property type="project" value="InterPro"/>
</dbReference>
<keyword evidence="2" id="KW-0805">Transcription regulation</keyword>
<dbReference type="CDD" id="cd08423">
    <property type="entry name" value="PBP2_LTTR_like_6"/>
    <property type="match status" value="1"/>
</dbReference>
<dbReference type="Pfam" id="PF03466">
    <property type="entry name" value="LysR_substrate"/>
    <property type="match status" value="1"/>
</dbReference>
<evidence type="ECO:0000313" key="7">
    <source>
        <dbReference type="Proteomes" id="UP000226079"/>
    </source>
</evidence>
<reference evidence="6 7" key="1">
    <citation type="submission" date="2017-10" db="EMBL/GenBank/DDBJ databases">
        <title>Sequencing the genomes of 1000 actinobacteria strains.</title>
        <authorList>
            <person name="Klenk H.-P."/>
        </authorList>
    </citation>
    <scope>NUCLEOTIDE SEQUENCE [LARGE SCALE GENOMIC DNA]</scope>
    <source>
        <strain evidence="6 7">DSM 15597</strain>
    </source>
</reference>
<dbReference type="GO" id="GO:0032993">
    <property type="term" value="C:protein-DNA complex"/>
    <property type="evidence" value="ECO:0007669"/>
    <property type="project" value="TreeGrafter"/>
</dbReference>
<dbReference type="PROSITE" id="PS50931">
    <property type="entry name" value="HTH_LYSR"/>
    <property type="match status" value="1"/>
</dbReference>
<protein>
    <submittedName>
        <fullName evidence="6">DNA-binding transcriptional LysR family regulator</fullName>
    </submittedName>
</protein>
<dbReference type="Proteomes" id="UP000226079">
    <property type="component" value="Unassembled WGS sequence"/>
</dbReference>
<organism evidence="6 7">
    <name type="scientific">Propionicimonas paludicola</name>
    <dbReference type="NCBI Taxonomy" id="185243"/>
    <lineage>
        <taxon>Bacteria</taxon>
        <taxon>Bacillati</taxon>
        <taxon>Actinomycetota</taxon>
        <taxon>Actinomycetes</taxon>
        <taxon>Propionibacteriales</taxon>
        <taxon>Nocardioidaceae</taxon>
        <taxon>Propionicimonas</taxon>
    </lineage>
</organism>
<dbReference type="Gene3D" id="1.10.10.10">
    <property type="entry name" value="Winged helix-like DNA-binding domain superfamily/Winged helix DNA-binding domain"/>
    <property type="match status" value="1"/>
</dbReference>
<keyword evidence="4" id="KW-0804">Transcription</keyword>
<keyword evidence="3 6" id="KW-0238">DNA-binding</keyword>
<dbReference type="PANTHER" id="PTHR30346:SF29">
    <property type="entry name" value="LYSR SUBSTRATE-BINDING"/>
    <property type="match status" value="1"/>
</dbReference>
<accession>A0A2A9CSF4</accession>
<evidence type="ECO:0000313" key="6">
    <source>
        <dbReference type="EMBL" id="PFG17308.1"/>
    </source>
</evidence>